<accession>A0ABD0KGE3</accession>
<protein>
    <submittedName>
        <fullName evidence="2">Uncharacterized protein</fullName>
    </submittedName>
</protein>
<name>A0ABD0KGE3_9CAEN</name>
<dbReference type="Proteomes" id="UP001519460">
    <property type="component" value="Unassembled WGS sequence"/>
</dbReference>
<feature type="signal peptide" evidence="1">
    <location>
        <begin position="1"/>
        <end position="24"/>
    </location>
</feature>
<keyword evidence="1" id="KW-0732">Signal</keyword>
<evidence type="ECO:0000256" key="1">
    <source>
        <dbReference type="SAM" id="SignalP"/>
    </source>
</evidence>
<organism evidence="2 3">
    <name type="scientific">Batillaria attramentaria</name>
    <dbReference type="NCBI Taxonomy" id="370345"/>
    <lineage>
        <taxon>Eukaryota</taxon>
        <taxon>Metazoa</taxon>
        <taxon>Spiralia</taxon>
        <taxon>Lophotrochozoa</taxon>
        <taxon>Mollusca</taxon>
        <taxon>Gastropoda</taxon>
        <taxon>Caenogastropoda</taxon>
        <taxon>Sorbeoconcha</taxon>
        <taxon>Cerithioidea</taxon>
        <taxon>Batillariidae</taxon>
        <taxon>Batillaria</taxon>
    </lineage>
</organism>
<proteinExistence type="predicted"/>
<dbReference type="AlphaFoldDB" id="A0ABD0KGE3"/>
<keyword evidence="3" id="KW-1185">Reference proteome</keyword>
<evidence type="ECO:0000313" key="3">
    <source>
        <dbReference type="Proteomes" id="UP001519460"/>
    </source>
</evidence>
<reference evidence="2 3" key="1">
    <citation type="journal article" date="2023" name="Sci. Data">
        <title>Genome assembly of the Korean intertidal mud-creeper Batillaria attramentaria.</title>
        <authorList>
            <person name="Patra A.K."/>
            <person name="Ho P.T."/>
            <person name="Jun S."/>
            <person name="Lee S.J."/>
            <person name="Kim Y."/>
            <person name="Won Y.J."/>
        </authorList>
    </citation>
    <scope>NUCLEOTIDE SEQUENCE [LARGE SCALE GENOMIC DNA]</scope>
    <source>
        <strain evidence="2">Wonlab-2016</strain>
    </source>
</reference>
<sequence length="72" mass="7673">MATSRHVFVLCVFVFLAVSSTSDAALKPSETETDDCTPLGGSCYSWTSGLVCPGWIPEDITCGNPAQYCCMT</sequence>
<evidence type="ECO:0000313" key="2">
    <source>
        <dbReference type="EMBL" id="KAK7486119.1"/>
    </source>
</evidence>
<comment type="caution">
    <text evidence="2">The sequence shown here is derived from an EMBL/GenBank/DDBJ whole genome shotgun (WGS) entry which is preliminary data.</text>
</comment>
<dbReference type="EMBL" id="JACVVK020000183">
    <property type="protein sequence ID" value="KAK7486119.1"/>
    <property type="molecule type" value="Genomic_DNA"/>
</dbReference>
<gene>
    <name evidence="2" type="ORF">BaRGS_00022585</name>
</gene>
<feature type="chain" id="PRO_5044773060" evidence="1">
    <location>
        <begin position="25"/>
        <end position="72"/>
    </location>
</feature>